<dbReference type="InterPro" id="IPR036388">
    <property type="entry name" value="WH-like_DNA-bd_sf"/>
</dbReference>
<keyword evidence="3" id="KW-0238">DNA-binding</keyword>
<dbReference type="Gene3D" id="3.40.190.10">
    <property type="entry name" value="Periplasmic binding protein-like II"/>
    <property type="match status" value="2"/>
</dbReference>
<name>A0A061JV21_STUST</name>
<evidence type="ECO:0000256" key="3">
    <source>
        <dbReference type="ARBA" id="ARBA00023125"/>
    </source>
</evidence>
<dbReference type="GO" id="GO:0032993">
    <property type="term" value="C:protein-DNA complex"/>
    <property type="evidence" value="ECO:0007669"/>
    <property type="project" value="TreeGrafter"/>
</dbReference>
<dbReference type="PRINTS" id="PR00039">
    <property type="entry name" value="HTHLYSR"/>
</dbReference>
<protein>
    <submittedName>
        <fullName evidence="6">LysR family transcriptional regulator</fullName>
    </submittedName>
</protein>
<gene>
    <name evidence="6" type="ORF">B597_004195</name>
</gene>
<dbReference type="SUPFAM" id="SSF46785">
    <property type="entry name" value="Winged helix' DNA-binding domain"/>
    <property type="match status" value="1"/>
</dbReference>
<dbReference type="eggNOG" id="COG0583">
    <property type="taxonomic scope" value="Bacteria"/>
</dbReference>
<organism evidence="6 7">
    <name type="scientific">Stutzerimonas stutzeri KOS6</name>
    <dbReference type="NCBI Taxonomy" id="1218352"/>
    <lineage>
        <taxon>Bacteria</taxon>
        <taxon>Pseudomonadati</taxon>
        <taxon>Pseudomonadota</taxon>
        <taxon>Gammaproteobacteria</taxon>
        <taxon>Pseudomonadales</taxon>
        <taxon>Pseudomonadaceae</taxon>
        <taxon>Stutzerimonas</taxon>
    </lineage>
</organism>
<dbReference type="HOGENOM" id="CLU_039613_6_4_6"/>
<dbReference type="OrthoDB" id="5289754at2"/>
<dbReference type="AlphaFoldDB" id="A0A061JV21"/>
<dbReference type="EMBL" id="AMCZ02000003">
    <property type="protein sequence ID" value="EWC42618.1"/>
    <property type="molecule type" value="Genomic_DNA"/>
</dbReference>
<dbReference type="GO" id="GO:0003677">
    <property type="term" value="F:DNA binding"/>
    <property type="evidence" value="ECO:0007669"/>
    <property type="project" value="UniProtKB-KW"/>
</dbReference>
<keyword evidence="4" id="KW-0804">Transcription</keyword>
<evidence type="ECO:0000256" key="4">
    <source>
        <dbReference type="ARBA" id="ARBA00023163"/>
    </source>
</evidence>
<dbReference type="GO" id="GO:0003700">
    <property type="term" value="F:DNA-binding transcription factor activity"/>
    <property type="evidence" value="ECO:0007669"/>
    <property type="project" value="InterPro"/>
</dbReference>
<dbReference type="InterPro" id="IPR005119">
    <property type="entry name" value="LysR_subst-bd"/>
</dbReference>
<dbReference type="PROSITE" id="PS50931">
    <property type="entry name" value="HTH_LYSR"/>
    <property type="match status" value="1"/>
</dbReference>
<comment type="similarity">
    <text evidence="1">Belongs to the LysR transcriptional regulatory family.</text>
</comment>
<reference evidence="6 7" key="1">
    <citation type="journal article" date="2013" name="Genome Announc.">
        <title>Draft Genome of the Nitrogen-Fixing Bacterium Pseudomonas stutzeri Strain KOS6 Isolated from Industrial Hydrocarbon Sludge.</title>
        <authorList>
            <person name="Grigoryeva T.V."/>
            <person name="Laikov A.V."/>
            <person name="Naumova R.P."/>
            <person name="Manolov A.I."/>
            <person name="Larin A.K."/>
            <person name="Karpova I.Y."/>
            <person name="Semashko T.A."/>
            <person name="Alexeev D.G."/>
            <person name="Kostryukova E.S."/>
            <person name="Muller R."/>
            <person name="Govorun V.M."/>
        </authorList>
    </citation>
    <scope>NUCLEOTIDE SEQUENCE [LARGE SCALE GENOMIC DNA]</scope>
    <source>
        <strain evidence="6 7">KOS6</strain>
    </source>
</reference>
<dbReference type="SUPFAM" id="SSF53850">
    <property type="entry name" value="Periplasmic binding protein-like II"/>
    <property type="match status" value="1"/>
</dbReference>
<comment type="caution">
    <text evidence="6">The sequence shown here is derived from an EMBL/GenBank/DDBJ whole genome shotgun (WGS) entry which is preliminary data.</text>
</comment>
<accession>A0A061JV21</accession>
<dbReference type="InterPro" id="IPR000847">
    <property type="entry name" value="LysR_HTH_N"/>
</dbReference>
<dbReference type="RefSeq" id="WP_024162355.1">
    <property type="nucleotide sequence ID" value="NZ_KK020676.1"/>
</dbReference>
<dbReference type="PANTHER" id="PTHR30346:SF0">
    <property type="entry name" value="HCA OPERON TRANSCRIPTIONAL ACTIVATOR HCAR"/>
    <property type="match status" value="1"/>
</dbReference>
<evidence type="ECO:0000259" key="5">
    <source>
        <dbReference type="PROSITE" id="PS50931"/>
    </source>
</evidence>
<evidence type="ECO:0000313" key="6">
    <source>
        <dbReference type="EMBL" id="EWC42618.1"/>
    </source>
</evidence>
<dbReference type="InterPro" id="IPR036390">
    <property type="entry name" value="WH_DNA-bd_sf"/>
</dbReference>
<keyword evidence="2" id="KW-0805">Transcription regulation</keyword>
<dbReference type="FunFam" id="1.10.10.10:FF:000001">
    <property type="entry name" value="LysR family transcriptional regulator"/>
    <property type="match status" value="1"/>
</dbReference>
<dbReference type="Pfam" id="PF00126">
    <property type="entry name" value="HTH_1"/>
    <property type="match status" value="1"/>
</dbReference>
<proteinExistence type="inferred from homology"/>
<evidence type="ECO:0000256" key="1">
    <source>
        <dbReference type="ARBA" id="ARBA00009437"/>
    </source>
</evidence>
<dbReference type="PANTHER" id="PTHR30346">
    <property type="entry name" value="TRANSCRIPTIONAL DUAL REGULATOR HCAR-RELATED"/>
    <property type="match status" value="1"/>
</dbReference>
<dbReference type="CDD" id="cd08446">
    <property type="entry name" value="PBP2_Chlorocatechol"/>
    <property type="match status" value="1"/>
</dbReference>
<evidence type="ECO:0000256" key="2">
    <source>
        <dbReference type="ARBA" id="ARBA00023015"/>
    </source>
</evidence>
<dbReference type="Pfam" id="PF03466">
    <property type="entry name" value="LysR_substrate"/>
    <property type="match status" value="1"/>
</dbReference>
<dbReference type="Proteomes" id="UP000026923">
    <property type="component" value="Unassembled WGS sequence"/>
</dbReference>
<sequence length="308" mass="34025">MELRHLRYFIAVAEERNIGRAAARLHISQPPLTRQIQQLEDQLGVQLFNRTPRGMELTPAGELLLDEAKNINAVIEQATERTQRAGQGKFGRLDVAIFGSAILDTIPRLLVDFRKAYPDVKIVLHSMQKDEQLEALRQRRIDVGFNRILTLSPDIAAELVDTEPLFLAIHEDNPLADQASIDFNMLADEALILFPTGGRPSFIDKVLGLCQQAGFVPKIAQEVGDAVTAVSLVSKGFGASFVAKSTVALSLPGLTYRPLRNVPGSTKIDLSCIYRRDDRSPILAAFLEVVKSNRNRREAANNESQSGC</sequence>
<dbReference type="Gene3D" id="1.10.10.10">
    <property type="entry name" value="Winged helix-like DNA-binding domain superfamily/Winged helix DNA-binding domain"/>
    <property type="match status" value="1"/>
</dbReference>
<feature type="domain" description="HTH lysR-type" evidence="5">
    <location>
        <begin position="1"/>
        <end position="58"/>
    </location>
</feature>
<evidence type="ECO:0000313" key="7">
    <source>
        <dbReference type="Proteomes" id="UP000026923"/>
    </source>
</evidence>